<dbReference type="InterPro" id="IPR016032">
    <property type="entry name" value="Sig_transdc_resp-reg_C-effctor"/>
</dbReference>
<evidence type="ECO:0000256" key="1">
    <source>
        <dbReference type="ARBA" id="ARBA00023125"/>
    </source>
</evidence>
<dbReference type="PROSITE" id="PS50110">
    <property type="entry name" value="RESPONSE_REGULATORY"/>
    <property type="match status" value="1"/>
</dbReference>
<reference evidence="6 7" key="1">
    <citation type="submission" date="2022-03" db="EMBL/GenBank/DDBJ databases">
        <title>Complete genome analysis of Roseomonas KG 17.1 : a prolific producer of plant growth promoters.</title>
        <authorList>
            <person name="Saadouli I."/>
            <person name="Najjari A."/>
            <person name="Mosbah A."/>
            <person name="Ouzari H.I."/>
        </authorList>
    </citation>
    <scope>NUCLEOTIDE SEQUENCE [LARGE SCALE GENOMIC DNA]</scope>
    <source>
        <strain evidence="6 7">KG17-1</strain>
    </source>
</reference>
<dbReference type="PANTHER" id="PTHR48111">
    <property type="entry name" value="REGULATOR OF RPOS"/>
    <property type="match status" value="1"/>
</dbReference>
<proteinExistence type="predicted"/>
<organism evidence="6 7">
    <name type="scientific">Teichococcus vastitatis</name>
    <dbReference type="NCBI Taxonomy" id="2307076"/>
    <lineage>
        <taxon>Bacteria</taxon>
        <taxon>Pseudomonadati</taxon>
        <taxon>Pseudomonadota</taxon>
        <taxon>Alphaproteobacteria</taxon>
        <taxon>Acetobacterales</taxon>
        <taxon>Roseomonadaceae</taxon>
        <taxon>Roseomonas</taxon>
    </lineage>
</organism>
<gene>
    <name evidence="6" type="ORF">MON41_08685</name>
</gene>
<evidence type="ECO:0000259" key="5">
    <source>
        <dbReference type="PROSITE" id="PS51755"/>
    </source>
</evidence>
<evidence type="ECO:0000259" key="4">
    <source>
        <dbReference type="PROSITE" id="PS50110"/>
    </source>
</evidence>
<dbReference type="InterPro" id="IPR036388">
    <property type="entry name" value="WH-like_DNA-bd_sf"/>
</dbReference>
<dbReference type="Proteomes" id="UP001201985">
    <property type="component" value="Unassembled WGS sequence"/>
</dbReference>
<evidence type="ECO:0000313" key="7">
    <source>
        <dbReference type="Proteomes" id="UP001201985"/>
    </source>
</evidence>
<feature type="modified residue" description="4-aspartylphosphate" evidence="2">
    <location>
        <position position="61"/>
    </location>
</feature>
<dbReference type="PROSITE" id="PS51755">
    <property type="entry name" value="OMPR_PHOB"/>
    <property type="match status" value="1"/>
</dbReference>
<evidence type="ECO:0000256" key="2">
    <source>
        <dbReference type="PROSITE-ProRule" id="PRU00169"/>
    </source>
</evidence>
<dbReference type="SUPFAM" id="SSF46894">
    <property type="entry name" value="C-terminal effector domain of the bipartite response regulators"/>
    <property type="match status" value="1"/>
</dbReference>
<keyword evidence="7" id="KW-1185">Reference proteome</keyword>
<dbReference type="SMART" id="SM00448">
    <property type="entry name" value="REC"/>
    <property type="match status" value="1"/>
</dbReference>
<protein>
    <submittedName>
        <fullName evidence="6">Response regulator</fullName>
    </submittedName>
</protein>
<dbReference type="InterPro" id="IPR001867">
    <property type="entry name" value="OmpR/PhoB-type_DNA-bd"/>
</dbReference>
<accession>A0ABS9W5F6</accession>
<feature type="domain" description="OmpR/PhoB-type" evidence="5">
    <location>
        <begin position="138"/>
        <end position="235"/>
    </location>
</feature>
<dbReference type="InterPro" id="IPR011006">
    <property type="entry name" value="CheY-like_superfamily"/>
</dbReference>
<dbReference type="InterPro" id="IPR039420">
    <property type="entry name" value="WalR-like"/>
</dbReference>
<dbReference type="InterPro" id="IPR001789">
    <property type="entry name" value="Sig_transdc_resp-reg_receiver"/>
</dbReference>
<feature type="domain" description="Response regulatory" evidence="4">
    <location>
        <begin position="12"/>
        <end position="125"/>
    </location>
</feature>
<evidence type="ECO:0000313" key="6">
    <source>
        <dbReference type="EMBL" id="MCI0753834.1"/>
    </source>
</evidence>
<evidence type="ECO:0000256" key="3">
    <source>
        <dbReference type="PROSITE-ProRule" id="PRU01091"/>
    </source>
</evidence>
<dbReference type="RefSeq" id="WP_120007917.1">
    <property type="nucleotide sequence ID" value="NZ_JALBUU010000004.1"/>
</dbReference>
<dbReference type="Pfam" id="PF00072">
    <property type="entry name" value="Response_reg"/>
    <property type="match status" value="1"/>
</dbReference>
<keyword evidence="1 3" id="KW-0238">DNA-binding</keyword>
<dbReference type="EMBL" id="JALBUU010000004">
    <property type="protein sequence ID" value="MCI0753834.1"/>
    <property type="molecule type" value="Genomic_DNA"/>
</dbReference>
<dbReference type="Gene3D" id="3.40.50.2300">
    <property type="match status" value="1"/>
</dbReference>
<name>A0ABS9W5F6_9PROT</name>
<dbReference type="CDD" id="cd00383">
    <property type="entry name" value="trans_reg_C"/>
    <property type="match status" value="1"/>
</dbReference>
<keyword evidence="2" id="KW-0597">Phosphoprotein</keyword>
<sequence length="237" mass="25165">MTPPASSLVPPRILVVDDEPQIHRFLGPALAASGYEPMRAEDAASGLQLAATRSPAAVLLDLGLPDLDGQDVIPRLRAFTAVPIIVLSARDGETAKVDALDAGADDFVEKPFALAELLARLRAALRRAAAASGQHAPAPLIRVGELEMDFAARVARVAGAPLKLTPREWDLLAALARAGAGRVVTQRQLLNAVWGQAHGENSQYLRVYIGHLRQKLGSAATLIRTEPGVGYRLGFPE</sequence>
<feature type="DNA-binding region" description="OmpR/PhoB-type" evidence="3">
    <location>
        <begin position="138"/>
        <end position="235"/>
    </location>
</feature>
<dbReference type="SUPFAM" id="SSF52172">
    <property type="entry name" value="CheY-like"/>
    <property type="match status" value="1"/>
</dbReference>
<dbReference type="Pfam" id="PF00486">
    <property type="entry name" value="Trans_reg_C"/>
    <property type="match status" value="1"/>
</dbReference>
<comment type="caution">
    <text evidence="6">The sequence shown here is derived from an EMBL/GenBank/DDBJ whole genome shotgun (WGS) entry which is preliminary data.</text>
</comment>
<dbReference type="PANTHER" id="PTHR48111:SF50">
    <property type="entry name" value="KDP OPERON TRANSCRIPTIONAL REGULATORY PROTEIN KDPE"/>
    <property type="match status" value="1"/>
</dbReference>
<dbReference type="SMART" id="SM00862">
    <property type="entry name" value="Trans_reg_C"/>
    <property type="match status" value="1"/>
</dbReference>
<dbReference type="Gene3D" id="1.10.10.10">
    <property type="entry name" value="Winged helix-like DNA-binding domain superfamily/Winged helix DNA-binding domain"/>
    <property type="match status" value="1"/>
</dbReference>